<dbReference type="EMBL" id="SGBC01000003">
    <property type="protein sequence ID" value="RZD16027.1"/>
    <property type="molecule type" value="Genomic_DNA"/>
</dbReference>
<dbReference type="SUPFAM" id="SSF52540">
    <property type="entry name" value="P-loop containing nucleoside triphosphate hydrolases"/>
    <property type="match status" value="1"/>
</dbReference>
<name>A0A519BFI4_ACIG2</name>
<proteinExistence type="predicted"/>
<dbReference type="Proteomes" id="UP000316562">
    <property type="component" value="Unassembled WGS sequence"/>
</dbReference>
<sequence length="724" mass="85018">MEKIQLKLKNCYGIKKLEKEFDFSGDNTSHHNTYAIYAPNGVMKTSFAKTFQDLSFGSNSEDIVFPERETIREIKKEDGSDLVKEEIFVIEAYNEAFTSEKMSTLLVNKELKNKYDKIYLGIDEEKERLLRELKNLSGLRNNIEKEISKTFTSEDNRLFDSLGRVEKEVMDYSEPIYSEISYKEIFNEKVLNFLNTKDFKEKIKRYIEKYDELIIDSKYFKKGVFNHNNASAIAKSLMDNGFFEAKHSVSLNTKESKNEIHTKEELEKVIDEEKTAILTNPDLVKVFDELDGKLKANKELRDFRDYLLNNLKILPELKNLDNFRQKLWVSYFKSQKSLYENFLKVYNDGKSGLDKIIEQAKIEETQWRSVIDIFNKRFFVPFMLTMRNQDDVILKRDVPSIGFVFKDSISETSIEKSELLQVLSNGEKRALYILNIIFEVRARKDGNLETLFIVDDIADSFDYKNKYAIIEYLKDISEETNFKQIILTHNFDFFRTVQSRFVPYDNCLMVEKTAEEIKITKAEYIKNPFKHWMEHLDDDKKLIASIPFVRNLIEYTKGDADPDYLKLTSLLHAKSDSDSVLKSDLKNIYRNVFPNLKSTKLILTNESENITELIFNISDACLIAPESINLENKVVLAIAIRLRAEKFMLDKINGKSEAAENQTRKLFERFKVKFRTEQENIKILERVILMTPENIHFNSFMYEPILDMSDEHLKTLYCDIKKLK</sequence>
<reference evidence="1 2" key="1">
    <citation type="journal article" date="2019" name="ISME J.">
        <title>Insights into ecological role of a new deltaproteobacterial order Candidatus Acidulodesulfobacterales by metagenomics and metatranscriptomics.</title>
        <authorList>
            <person name="Tan S."/>
            <person name="Liu J."/>
            <person name="Fang Y."/>
            <person name="Hedlund B.P."/>
            <person name="Lian Z.H."/>
            <person name="Huang L.Y."/>
            <person name="Li J.T."/>
            <person name="Huang L.N."/>
            <person name="Li W.J."/>
            <person name="Jiang H.C."/>
            <person name="Dong H.L."/>
            <person name="Shu W.S."/>
        </authorList>
    </citation>
    <scope>NUCLEOTIDE SEQUENCE [LARGE SCALE GENOMIC DNA]</scope>
    <source>
        <strain evidence="1">AP2</strain>
    </source>
</reference>
<dbReference type="Gene3D" id="3.40.50.300">
    <property type="entry name" value="P-loop containing nucleotide triphosphate hydrolases"/>
    <property type="match status" value="1"/>
</dbReference>
<dbReference type="AlphaFoldDB" id="A0A519BFI4"/>
<evidence type="ECO:0008006" key="3">
    <source>
        <dbReference type="Google" id="ProtNLM"/>
    </source>
</evidence>
<dbReference type="InterPro" id="IPR027417">
    <property type="entry name" value="P-loop_NTPase"/>
</dbReference>
<evidence type="ECO:0000313" key="1">
    <source>
        <dbReference type="EMBL" id="RZD16027.1"/>
    </source>
</evidence>
<protein>
    <recommendedName>
        <fullName evidence="3">Phage infection protein</fullName>
    </recommendedName>
</protein>
<accession>A0A519BFI4</accession>
<organism evidence="1 2">
    <name type="scientific">Acididesulfobacter guangdongensis</name>
    <dbReference type="NCBI Taxonomy" id="2597225"/>
    <lineage>
        <taxon>Bacteria</taxon>
        <taxon>Deltaproteobacteria</taxon>
        <taxon>Candidatus Acidulodesulfobacterales</taxon>
        <taxon>Candidatus Acididesulfobacter</taxon>
    </lineage>
</organism>
<gene>
    <name evidence="1" type="ORF">EVJ46_07480</name>
</gene>
<evidence type="ECO:0000313" key="2">
    <source>
        <dbReference type="Proteomes" id="UP000316562"/>
    </source>
</evidence>
<comment type="caution">
    <text evidence="1">The sequence shown here is derived from an EMBL/GenBank/DDBJ whole genome shotgun (WGS) entry which is preliminary data.</text>
</comment>